<dbReference type="PANTHER" id="PTHR30535">
    <property type="entry name" value="VITAMIN B12-BINDING PROTEIN"/>
    <property type="match status" value="1"/>
</dbReference>
<dbReference type="InterPro" id="IPR050902">
    <property type="entry name" value="ABC_Transporter_SBP"/>
</dbReference>
<evidence type="ECO:0000313" key="5">
    <source>
        <dbReference type="Proteomes" id="UP000431462"/>
    </source>
</evidence>
<organism evidence="4 5">
    <name type="scientific">Marinobacter adhaerens</name>
    <dbReference type="NCBI Taxonomy" id="1033846"/>
    <lineage>
        <taxon>Bacteria</taxon>
        <taxon>Pseudomonadati</taxon>
        <taxon>Pseudomonadota</taxon>
        <taxon>Gammaproteobacteria</taxon>
        <taxon>Pseudomonadales</taxon>
        <taxon>Marinobacteraceae</taxon>
        <taxon>Marinobacter</taxon>
    </lineage>
</organism>
<dbReference type="Pfam" id="PF01497">
    <property type="entry name" value="Peripla_BP_2"/>
    <property type="match status" value="1"/>
</dbReference>
<dbReference type="CDD" id="cd01144">
    <property type="entry name" value="BtuF"/>
    <property type="match status" value="1"/>
</dbReference>
<evidence type="ECO:0000256" key="2">
    <source>
        <dbReference type="SAM" id="SignalP"/>
    </source>
</evidence>
<protein>
    <submittedName>
        <fullName evidence="4">Cobalamin-binding protein</fullName>
    </submittedName>
</protein>
<dbReference type="AlphaFoldDB" id="A0A844HX41"/>
<evidence type="ECO:0000259" key="3">
    <source>
        <dbReference type="PROSITE" id="PS50983"/>
    </source>
</evidence>
<accession>A0A844HX41</accession>
<feature type="domain" description="Fe/B12 periplasmic-binding" evidence="3">
    <location>
        <begin position="43"/>
        <end position="291"/>
    </location>
</feature>
<dbReference type="EMBL" id="VENC01000002">
    <property type="protein sequence ID" value="MTI97233.1"/>
    <property type="molecule type" value="Genomic_DNA"/>
</dbReference>
<proteinExistence type="predicted"/>
<dbReference type="InterPro" id="IPR002491">
    <property type="entry name" value="ABC_transptr_periplasmic_BD"/>
</dbReference>
<reference evidence="4 5" key="1">
    <citation type="submission" date="2019-06" db="EMBL/GenBank/DDBJ databases">
        <title>Enrichment of Autotrophic Halophilic Microorganisms from Red Sea Brine Pool Using Microbial Electrosynthesis System.</title>
        <authorList>
            <person name="Alqahtani M.F."/>
            <person name="Bajracharya S."/>
            <person name="Katuri K.P."/>
            <person name="Ali M."/>
            <person name="Saikaly P.E."/>
        </authorList>
    </citation>
    <scope>NUCLEOTIDE SEQUENCE [LARGE SCALE GENOMIC DNA]</scope>
    <source>
        <strain evidence="4">MES15</strain>
    </source>
</reference>
<feature type="chain" id="PRO_5032792380" evidence="2">
    <location>
        <begin position="23"/>
        <end position="294"/>
    </location>
</feature>
<dbReference type="GO" id="GO:0071281">
    <property type="term" value="P:cellular response to iron ion"/>
    <property type="evidence" value="ECO:0007669"/>
    <property type="project" value="TreeGrafter"/>
</dbReference>
<gene>
    <name evidence="4" type="ORF">FH752_01295</name>
</gene>
<name>A0A844HX41_9GAMM</name>
<dbReference type="PROSITE" id="PS50983">
    <property type="entry name" value="FE_B12_PBP"/>
    <property type="match status" value="1"/>
</dbReference>
<evidence type="ECO:0000256" key="1">
    <source>
        <dbReference type="ARBA" id="ARBA00022729"/>
    </source>
</evidence>
<feature type="signal peptide" evidence="2">
    <location>
        <begin position="1"/>
        <end position="22"/>
    </location>
</feature>
<dbReference type="Proteomes" id="UP000431462">
    <property type="component" value="Unassembled WGS sequence"/>
</dbReference>
<dbReference type="InterPro" id="IPR054828">
    <property type="entry name" value="Vit_B12_bind_prot"/>
</dbReference>
<evidence type="ECO:0000313" key="4">
    <source>
        <dbReference type="EMBL" id="MTI97233.1"/>
    </source>
</evidence>
<keyword evidence="1 2" id="KW-0732">Signal</keyword>
<dbReference type="SUPFAM" id="SSF53807">
    <property type="entry name" value="Helical backbone' metal receptor"/>
    <property type="match status" value="1"/>
</dbReference>
<dbReference type="NCBIfam" id="NF038402">
    <property type="entry name" value="TroA_like"/>
    <property type="match status" value="1"/>
</dbReference>
<comment type="caution">
    <text evidence="4">The sequence shown here is derived from an EMBL/GenBank/DDBJ whole genome shotgun (WGS) entry which is preliminary data.</text>
</comment>
<sequence>MRHLWLAALCVLSLLAPSLALAEGPCARDALNQKVCLAEPAQRIVSLSPGATELLFSAGAGEKVVAASAWSDYPPEAENLPQVGDSNRLDLEAIVSMAPDLVVAWVDGNSRSQLARLSGLGIPVLWLAPRTFDDIAMAVSDLALLTGSPELGNERAEAFRAEMAELKARYADARPVRVFYQIWDQPLMTVNRDELISKAITLCGGVNVFGELPRLVPRISREAVMEANPEAIITAGSSDDRQWLEAWREFPGLAAVAAGNLFLEPPDLLARPTLRMADGARHLCQTLEQARANL</sequence>
<dbReference type="PANTHER" id="PTHR30535:SF34">
    <property type="entry name" value="MOLYBDATE-BINDING PROTEIN MOLA"/>
    <property type="match status" value="1"/>
</dbReference>
<dbReference type="Gene3D" id="3.40.50.1980">
    <property type="entry name" value="Nitrogenase molybdenum iron protein domain"/>
    <property type="match status" value="2"/>
</dbReference>